<organism evidence="2 3">
    <name type="scientific">Fusibacter bizertensis</name>
    <dbReference type="NCBI Taxonomy" id="1488331"/>
    <lineage>
        <taxon>Bacteria</taxon>
        <taxon>Bacillati</taxon>
        <taxon>Bacillota</taxon>
        <taxon>Clostridia</taxon>
        <taxon>Eubacteriales</taxon>
        <taxon>Eubacteriales Family XII. Incertae Sedis</taxon>
        <taxon>Fusibacter</taxon>
    </lineage>
</organism>
<comment type="caution">
    <text evidence="2">The sequence shown here is derived from an EMBL/GenBank/DDBJ whole genome shotgun (WGS) entry which is preliminary data.</text>
</comment>
<dbReference type="SUPFAM" id="SSF55729">
    <property type="entry name" value="Acyl-CoA N-acyltransferases (Nat)"/>
    <property type="match status" value="1"/>
</dbReference>
<keyword evidence="3" id="KW-1185">Reference proteome</keyword>
<dbReference type="EMBL" id="JARYZI010000001">
    <property type="protein sequence ID" value="MDH8676848.1"/>
    <property type="molecule type" value="Genomic_DNA"/>
</dbReference>
<dbReference type="CDD" id="cd04301">
    <property type="entry name" value="NAT_SF"/>
    <property type="match status" value="1"/>
</dbReference>
<dbReference type="Proteomes" id="UP001158045">
    <property type="component" value="Unassembled WGS sequence"/>
</dbReference>
<accession>A0ABT6N8W5</accession>
<evidence type="ECO:0000259" key="1">
    <source>
        <dbReference type="PROSITE" id="PS51186"/>
    </source>
</evidence>
<feature type="domain" description="N-acetyltransferase" evidence="1">
    <location>
        <begin position="2"/>
        <end position="146"/>
    </location>
</feature>
<gene>
    <name evidence="2" type="ORF">QE109_01750</name>
</gene>
<dbReference type="InterPro" id="IPR016181">
    <property type="entry name" value="Acyl_CoA_acyltransferase"/>
</dbReference>
<dbReference type="RefSeq" id="WP_281092648.1">
    <property type="nucleotide sequence ID" value="NZ_JARYZI010000001.1"/>
</dbReference>
<dbReference type="PROSITE" id="PS51186">
    <property type="entry name" value="GNAT"/>
    <property type="match status" value="1"/>
</dbReference>
<sequence length="146" mass="16955">MNKIRNLGLEDIEKCIELFIAVFNAEPWNDNWTPESAYHRLHDIFISPHFVGLVYEDNDKLLGAVFGNIEQWYEGMHYNLREIFVSNEAQGKGIGQRLLAKLESKIKASDVRTVILFTSRDDKTNGFYKKNGYIDFDDMVMMGKEI</sequence>
<proteinExistence type="predicted"/>
<evidence type="ECO:0000313" key="3">
    <source>
        <dbReference type="Proteomes" id="UP001158045"/>
    </source>
</evidence>
<protein>
    <submittedName>
        <fullName evidence="2">GNAT family N-acetyltransferase</fullName>
    </submittedName>
</protein>
<dbReference type="Pfam" id="PF00583">
    <property type="entry name" value="Acetyltransf_1"/>
    <property type="match status" value="1"/>
</dbReference>
<reference evidence="2 3" key="1">
    <citation type="submission" date="2023-04" db="EMBL/GenBank/DDBJ databases">
        <title>Fusibacter bizertensis strain WBS, isolated from littoral bottom sediments of the Arctic seas - biochemical and genomic analysis.</title>
        <authorList>
            <person name="Brioukhanov A.L."/>
        </authorList>
    </citation>
    <scope>NUCLEOTIDE SEQUENCE [LARGE SCALE GENOMIC DNA]</scope>
    <source>
        <strain evidence="2 3">WBS</strain>
    </source>
</reference>
<name>A0ABT6N8W5_9FIRM</name>
<dbReference type="InterPro" id="IPR000182">
    <property type="entry name" value="GNAT_dom"/>
</dbReference>
<dbReference type="Gene3D" id="3.40.630.30">
    <property type="match status" value="1"/>
</dbReference>
<evidence type="ECO:0000313" key="2">
    <source>
        <dbReference type="EMBL" id="MDH8676848.1"/>
    </source>
</evidence>